<feature type="domain" description="Cytosol aminopeptidase" evidence="6">
    <location>
        <begin position="566"/>
        <end position="573"/>
    </location>
</feature>
<evidence type="ECO:0000256" key="3">
    <source>
        <dbReference type="ARBA" id="ARBA00022670"/>
    </source>
</evidence>
<keyword evidence="5" id="KW-0812">Transmembrane</keyword>
<feature type="transmembrane region" description="Helical" evidence="5">
    <location>
        <begin position="189"/>
        <end position="220"/>
    </location>
</feature>
<keyword evidence="5" id="KW-1133">Transmembrane helix</keyword>
<dbReference type="Proteomes" id="UP000887575">
    <property type="component" value="Unassembled WGS sequence"/>
</dbReference>
<accession>A0AAF3FDF7</accession>
<evidence type="ECO:0000259" key="6">
    <source>
        <dbReference type="PROSITE" id="PS00631"/>
    </source>
</evidence>
<dbReference type="Gene3D" id="3.40.630.10">
    <property type="entry name" value="Zn peptidases"/>
    <property type="match status" value="1"/>
</dbReference>
<dbReference type="InterPro" id="IPR011356">
    <property type="entry name" value="Leucine_aapep/pepB"/>
</dbReference>
<dbReference type="Pfam" id="PF00883">
    <property type="entry name" value="Peptidase_M17"/>
    <property type="match status" value="1"/>
</dbReference>
<dbReference type="PANTHER" id="PTHR11963:SF48">
    <property type="entry name" value="DIPEPTIDASE B, ISOFORM A"/>
    <property type="match status" value="1"/>
</dbReference>
<dbReference type="PROSITE" id="PS00631">
    <property type="entry name" value="CYTOSOL_AP"/>
    <property type="match status" value="1"/>
</dbReference>
<organism evidence="7 8">
    <name type="scientific">Mesorhabditis belari</name>
    <dbReference type="NCBI Taxonomy" id="2138241"/>
    <lineage>
        <taxon>Eukaryota</taxon>
        <taxon>Metazoa</taxon>
        <taxon>Ecdysozoa</taxon>
        <taxon>Nematoda</taxon>
        <taxon>Chromadorea</taxon>
        <taxon>Rhabditida</taxon>
        <taxon>Rhabditina</taxon>
        <taxon>Rhabditomorpha</taxon>
        <taxon>Rhabditoidea</taxon>
        <taxon>Rhabditidae</taxon>
        <taxon>Mesorhabditinae</taxon>
        <taxon>Mesorhabditis</taxon>
    </lineage>
</organism>
<evidence type="ECO:0000256" key="5">
    <source>
        <dbReference type="SAM" id="Phobius"/>
    </source>
</evidence>
<keyword evidence="2" id="KW-0031">Aminopeptidase</keyword>
<dbReference type="GO" id="GO:0070006">
    <property type="term" value="F:metalloaminopeptidase activity"/>
    <property type="evidence" value="ECO:0007669"/>
    <property type="project" value="InterPro"/>
</dbReference>
<name>A0AAF3FDF7_9BILA</name>
<reference evidence="8" key="1">
    <citation type="submission" date="2024-02" db="UniProtKB">
        <authorList>
            <consortium name="WormBaseParasite"/>
        </authorList>
    </citation>
    <scope>IDENTIFICATION</scope>
</reference>
<feature type="transmembrane region" description="Helical" evidence="5">
    <location>
        <begin position="113"/>
        <end position="137"/>
    </location>
</feature>
<keyword evidence="5" id="KW-0472">Membrane</keyword>
<feature type="transmembrane region" description="Helical" evidence="5">
    <location>
        <begin position="39"/>
        <end position="61"/>
    </location>
</feature>
<dbReference type="GO" id="GO:0005737">
    <property type="term" value="C:cytoplasm"/>
    <property type="evidence" value="ECO:0007669"/>
    <property type="project" value="InterPro"/>
</dbReference>
<sequence length="736" mass="81700">MNQDLLLCNNVDEDERWACVRAVKLNESPFENTFIPLTYVYLFLKIVATPILFYGFYLAAFCSSHLTSNILKYHVLNFQIISAFWDILCFFITEPHGFFPLIAGDFRGIAYKWFHIHPFICVIALVVSASLLPAAIFQTLFQKIQILLSPGHPFKLKKENVCLDFSQYPFISDFLNQPQMLAMTYRDDWIANAWVTTIFWLGMIYMIGAITIALASWLYVNNRNGSLLSCPIVRATTISDPIYDGVLIVSNCVNTASQYQPLKTIGQTLIDYASLNKSVHSTASLIPVSKSEVPSGRLIFSGTGPLERDYDDVRRFSQAATRAMKLALSAGLRSPLLVTVPNAAHPHAEFVSALGALMPSYTPLNVRLEENKQKLERIGLLSECTSIDKLLLAMEEAFTVSRDVGETDPQRMAPPRVADYIEEAFSGSSIKVEVTSDQDEIAKEYPLMAAVNRAASGIKEHHARLIRLEYNPEGKIDETYFFVGKGVTIDTGGCDLKVNGVMHGMCRDKFGAAVVAGIFKILDLLKPKGIKAIGYMCMVRNSIGSKAYTCDEVITARSGRRIHIYNTDAEGRITMLDPLTRAKDEALHEANPHLYTLATLTGHAALTYGYYAAFMDNGPARHARTTHKIQSAGDAYGQPVEISRLHFEDYDFHNAEGEQADVRQGNTRPSVQTLRGHMTPAAFLIKASRLDEHDQSSANPLKFTHIDMGSCCGEHPTTSTPNPLVALTAGLILPRL</sequence>
<dbReference type="PRINTS" id="PR00481">
    <property type="entry name" value="LAMNOPPTDASE"/>
</dbReference>
<keyword evidence="7" id="KW-1185">Reference proteome</keyword>
<dbReference type="PANTHER" id="PTHR11963">
    <property type="entry name" value="LEUCINE AMINOPEPTIDASE-RELATED"/>
    <property type="match status" value="1"/>
</dbReference>
<dbReference type="GO" id="GO:0030145">
    <property type="term" value="F:manganese ion binding"/>
    <property type="evidence" value="ECO:0007669"/>
    <property type="project" value="InterPro"/>
</dbReference>
<evidence type="ECO:0000313" key="8">
    <source>
        <dbReference type="WBParaSite" id="MBELARI_LOCUS4999"/>
    </source>
</evidence>
<evidence type="ECO:0000256" key="2">
    <source>
        <dbReference type="ARBA" id="ARBA00022438"/>
    </source>
</evidence>
<dbReference type="InterPro" id="IPR000819">
    <property type="entry name" value="Peptidase_M17_C"/>
</dbReference>
<dbReference type="GO" id="GO:0006508">
    <property type="term" value="P:proteolysis"/>
    <property type="evidence" value="ECO:0007669"/>
    <property type="project" value="UniProtKB-KW"/>
</dbReference>
<evidence type="ECO:0000256" key="4">
    <source>
        <dbReference type="ARBA" id="ARBA00022801"/>
    </source>
</evidence>
<feature type="transmembrane region" description="Helical" evidence="5">
    <location>
        <begin position="73"/>
        <end position="93"/>
    </location>
</feature>
<keyword evidence="4" id="KW-0378">Hydrolase</keyword>
<dbReference type="SUPFAM" id="SSF53187">
    <property type="entry name" value="Zn-dependent exopeptidases"/>
    <property type="match status" value="1"/>
</dbReference>
<dbReference type="InterPro" id="IPR019429">
    <property type="entry name" value="7TM_GPCR_serpentine_rcpt_Sri"/>
</dbReference>
<protein>
    <recommendedName>
        <fullName evidence="6">Cytosol aminopeptidase domain-containing protein</fullName>
    </recommendedName>
</protein>
<dbReference type="AlphaFoldDB" id="A0AAF3FDF7"/>
<dbReference type="Pfam" id="PF10327">
    <property type="entry name" value="7TM_GPCR_Sri"/>
    <property type="match status" value="1"/>
</dbReference>
<dbReference type="WBParaSite" id="MBELARI_LOCUS4999">
    <property type="protein sequence ID" value="MBELARI_LOCUS4999"/>
    <property type="gene ID" value="MBELARI_LOCUS4999"/>
</dbReference>
<comment type="similarity">
    <text evidence="1">Belongs to the peptidase M17 family.</text>
</comment>
<evidence type="ECO:0000313" key="7">
    <source>
        <dbReference type="Proteomes" id="UP000887575"/>
    </source>
</evidence>
<proteinExistence type="inferred from homology"/>
<evidence type="ECO:0000256" key="1">
    <source>
        <dbReference type="ARBA" id="ARBA00009528"/>
    </source>
</evidence>
<keyword evidence="3" id="KW-0645">Protease</keyword>